<dbReference type="eggNOG" id="ENOG502TBTA">
    <property type="taxonomic scope" value="Eukaryota"/>
</dbReference>
<dbReference type="VEuPathDB" id="FungiDB:PCH_Pc24g01450"/>
<dbReference type="BioCyc" id="PCHR:PC24G01450-MONOMER"/>
<dbReference type="Proteomes" id="UP000000724">
    <property type="component" value="Contig Pc00c24"/>
</dbReference>
<evidence type="ECO:0000313" key="2">
    <source>
        <dbReference type="Proteomes" id="UP000000724"/>
    </source>
</evidence>
<dbReference type="InterPro" id="IPR023578">
    <property type="entry name" value="Ras_GEF_dom_sf"/>
</dbReference>
<evidence type="ECO:0000313" key="1">
    <source>
        <dbReference type="EMBL" id="CAP87053.1"/>
    </source>
</evidence>
<dbReference type="InterPro" id="IPR036964">
    <property type="entry name" value="RASGEF_cat_dom_sf"/>
</dbReference>
<dbReference type="GO" id="GO:0005085">
    <property type="term" value="F:guanyl-nucleotide exchange factor activity"/>
    <property type="evidence" value="ECO:0007669"/>
    <property type="project" value="InterPro"/>
</dbReference>
<dbReference type="SUPFAM" id="SSF48366">
    <property type="entry name" value="Ras GEF"/>
    <property type="match status" value="1"/>
</dbReference>
<organism evidence="1 2">
    <name type="scientific">Penicillium rubens (strain ATCC 28089 / DSM 1075 / NRRL 1951 / Wisconsin 54-1255)</name>
    <name type="common">Penicillium chrysogenum</name>
    <dbReference type="NCBI Taxonomy" id="500485"/>
    <lineage>
        <taxon>Eukaryota</taxon>
        <taxon>Fungi</taxon>
        <taxon>Dikarya</taxon>
        <taxon>Ascomycota</taxon>
        <taxon>Pezizomycotina</taxon>
        <taxon>Eurotiomycetes</taxon>
        <taxon>Eurotiomycetidae</taxon>
        <taxon>Eurotiales</taxon>
        <taxon>Aspergillaceae</taxon>
        <taxon>Penicillium</taxon>
        <taxon>Penicillium chrysogenum species complex</taxon>
    </lineage>
</organism>
<sequence>MMQSPTKNAAPVDIGLFRFIFRPNVEIPRFSMTYRWWEDEGINMLWAYDFKDTSQAIRFGLFHDEYSPRNSLLSRNAQFINEFLVAVSEPHEHCRLSELSHPQKVEEIMLRSSIRQLPLITWKWFPTIPGCLSDPRAIAIEIERESHRHFQQISFEDIVRSALGYKAVSVEWFFQQHTSLYGILVNHLHMYPEELLLYLEVEKHNMPSRNTPGFAFIAAPIQQLFKNHSSSLSTIFKVLSVLAVRFQKAYRHSDQMNWFAPFETSLPLLEDCLSSSATDLATALTQTDKCLFERLSRETLIAEDAMVLEPLIHWQVLSNSVLECCSALSDLVPYLQTCTLELYEARNYYSLMAILDGLCKYIAVGSNTYRAFDASRAVVTPTSLIPPKVLPLIDPSHNFVSYRKRYNQHPGIPFLQPHIREFKQCGKSAQQSLLRLFQAITSSQREDNDPVST</sequence>
<dbReference type="GO" id="GO:0007264">
    <property type="term" value="P:small GTPase-mediated signal transduction"/>
    <property type="evidence" value="ECO:0007669"/>
    <property type="project" value="InterPro"/>
</dbReference>
<dbReference type="OrthoDB" id="4312812at2759"/>
<dbReference type="Gene3D" id="1.10.840.10">
    <property type="entry name" value="Ras guanine-nucleotide exchange factors catalytic domain"/>
    <property type="match status" value="1"/>
</dbReference>
<keyword evidence="2" id="KW-1185">Reference proteome</keyword>
<accession>B6HWT6</accession>
<dbReference type="HOGENOM" id="CLU_048480_0_0_1"/>
<protein>
    <submittedName>
        <fullName evidence="1">Pc24g01450 protein</fullName>
    </submittedName>
</protein>
<dbReference type="EMBL" id="AM920439">
    <property type="protein sequence ID" value="CAP87053.1"/>
    <property type="molecule type" value="Genomic_DNA"/>
</dbReference>
<name>B6HWT6_PENRW</name>
<proteinExistence type="predicted"/>
<dbReference type="AlphaFoldDB" id="B6HWT6"/>
<reference evidence="1 2" key="1">
    <citation type="journal article" date="2008" name="Nat. Biotechnol.">
        <title>Genome sequencing and analysis of the filamentous fungus Penicillium chrysogenum.</title>
        <authorList>
            <person name="van den Berg M.A."/>
            <person name="Albang R."/>
            <person name="Albermann K."/>
            <person name="Badger J.H."/>
            <person name="Daran J.-M."/>
            <person name="Driessen A.J.M."/>
            <person name="Garcia-Estrada C."/>
            <person name="Fedorova N.D."/>
            <person name="Harris D.M."/>
            <person name="Heijne W.H.M."/>
            <person name="Joardar V.S."/>
            <person name="Kiel J.A.K.W."/>
            <person name="Kovalchuk A."/>
            <person name="Martin J.F."/>
            <person name="Nierman W.C."/>
            <person name="Nijland J.G."/>
            <person name="Pronk J.T."/>
            <person name="Roubos J.A."/>
            <person name="van der Klei I.J."/>
            <person name="van Peij N.N.M.E."/>
            <person name="Veenhuis M."/>
            <person name="von Doehren H."/>
            <person name="Wagner C."/>
            <person name="Wortman J.R."/>
            <person name="Bovenberg R.A.L."/>
        </authorList>
    </citation>
    <scope>NUCLEOTIDE SEQUENCE [LARGE SCALE GENOMIC DNA]</scope>
    <source>
        <strain evidence="2">ATCC 28089 / DSM 1075 / NRRL 1951 / Wisconsin 54-1255</strain>
    </source>
</reference>
<gene>
    <name evidence="1" type="ORF">Pc24g01450</name>
    <name evidence="1" type="ORF">PCH_Pc24g01450</name>
</gene>